<evidence type="ECO:0000259" key="1">
    <source>
        <dbReference type="PROSITE" id="PS50181"/>
    </source>
</evidence>
<dbReference type="SUPFAM" id="SSF52047">
    <property type="entry name" value="RNI-like"/>
    <property type="match status" value="1"/>
</dbReference>
<dbReference type="InterPro" id="IPR036047">
    <property type="entry name" value="F-box-like_dom_sf"/>
</dbReference>
<comment type="caution">
    <text evidence="2">The sequence shown here is derived from an EMBL/GenBank/DDBJ whole genome shotgun (WGS) entry which is preliminary data.</text>
</comment>
<dbReference type="SMART" id="SM00256">
    <property type="entry name" value="FBOX"/>
    <property type="match status" value="1"/>
</dbReference>
<dbReference type="CDD" id="cd09917">
    <property type="entry name" value="F-box_SF"/>
    <property type="match status" value="1"/>
</dbReference>
<reference evidence="2" key="1">
    <citation type="journal article" date="2020" name="Nat. Commun.">
        <title>Large-scale genome sequencing of mycorrhizal fungi provides insights into the early evolution of symbiotic traits.</title>
        <authorList>
            <person name="Miyauchi S."/>
            <person name="Kiss E."/>
            <person name="Kuo A."/>
            <person name="Drula E."/>
            <person name="Kohler A."/>
            <person name="Sanchez-Garcia M."/>
            <person name="Morin E."/>
            <person name="Andreopoulos B."/>
            <person name="Barry K.W."/>
            <person name="Bonito G."/>
            <person name="Buee M."/>
            <person name="Carver A."/>
            <person name="Chen C."/>
            <person name="Cichocki N."/>
            <person name="Clum A."/>
            <person name="Culley D."/>
            <person name="Crous P.W."/>
            <person name="Fauchery L."/>
            <person name="Girlanda M."/>
            <person name="Hayes R.D."/>
            <person name="Keri Z."/>
            <person name="LaButti K."/>
            <person name="Lipzen A."/>
            <person name="Lombard V."/>
            <person name="Magnuson J."/>
            <person name="Maillard F."/>
            <person name="Murat C."/>
            <person name="Nolan M."/>
            <person name="Ohm R.A."/>
            <person name="Pangilinan J."/>
            <person name="Pereira M.F."/>
            <person name="Perotto S."/>
            <person name="Peter M."/>
            <person name="Pfister S."/>
            <person name="Riley R."/>
            <person name="Sitrit Y."/>
            <person name="Stielow J.B."/>
            <person name="Szollosi G."/>
            <person name="Zifcakova L."/>
            <person name="Stursova M."/>
            <person name="Spatafora J.W."/>
            <person name="Tedersoo L."/>
            <person name="Vaario L.M."/>
            <person name="Yamada A."/>
            <person name="Yan M."/>
            <person name="Wang P."/>
            <person name="Xu J."/>
            <person name="Bruns T."/>
            <person name="Baldrian P."/>
            <person name="Vilgalys R."/>
            <person name="Dunand C."/>
            <person name="Henrissat B."/>
            <person name="Grigoriev I.V."/>
            <person name="Hibbett D."/>
            <person name="Nagy L.G."/>
            <person name="Martin F.M."/>
        </authorList>
    </citation>
    <scope>NUCLEOTIDE SEQUENCE</scope>
    <source>
        <strain evidence="2">UH-Tt-Lm1</strain>
    </source>
</reference>
<reference evidence="2" key="2">
    <citation type="submission" date="2020-11" db="EMBL/GenBank/DDBJ databases">
        <authorList>
            <consortium name="DOE Joint Genome Institute"/>
            <person name="Kuo A."/>
            <person name="Miyauchi S."/>
            <person name="Kiss E."/>
            <person name="Drula E."/>
            <person name="Kohler A."/>
            <person name="Sanchez-Garcia M."/>
            <person name="Andreopoulos B."/>
            <person name="Barry K.W."/>
            <person name="Bonito G."/>
            <person name="Buee M."/>
            <person name="Carver A."/>
            <person name="Chen C."/>
            <person name="Cichocki N."/>
            <person name="Clum A."/>
            <person name="Culley D."/>
            <person name="Crous P.W."/>
            <person name="Fauchery L."/>
            <person name="Girlanda M."/>
            <person name="Hayes R."/>
            <person name="Keri Z."/>
            <person name="Labutti K."/>
            <person name="Lipzen A."/>
            <person name="Lombard V."/>
            <person name="Magnuson J."/>
            <person name="Maillard F."/>
            <person name="Morin E."/>
            <person name="Murat C."/>
            <person name="Nolan M."/>
            <person name="Ohm R."/>
            <person name="Pangilinan J."/>
            <person name="Pereira M."/>
            <person name="Perotto S."/>
            <person name="Peter M."/>
            <person name="Riley R."/>
            <person name="Sitrit Y."/>
            <person name="Stielow B."/>
            <person name="Szollosi G."/>
            <person name="Zifcakova L."/>
            <person name="Stursova M."/>
            <person name="Spatafora J.W."/>
            <person name="Tedersoo L."/>
            <person name="Vaario L.-M."/>
            <person name="Yamada A."/>
            <person name="Yan M."/>
            <person name="Wang P."/>
            <person name="Xu J."/>
            <person name="Bruns T."/>
            <person name="Baldrian P."/>
            <person name="Vilgalys R."/>
            <person name="Henrissat B."/>
            <person name="Grigoriev I.V."/>
            <person name="Hibbett D."/>
            <person name="Nagy L.G."/>
            <person name="Martin F.M."/>
        </authorList>
    </citation>
    <scope>NUCLEOTIDE SEQUENCE</scope>
    <source>
        <strain evidence="2">UH-Tt-Lm1</strain>
    </source>
</reference>
<dbReference type="PROSITE" id="PS50181">
    <property type="entry name" value="FBOX"/>
    <property type="match status" value="1"/>
</dbReference>
<name>A0A9P6L0U1_9AGAM</name>
<dbReference type="SUPFAM" id="SSF81383">
    <property type="entry name" value="F-box domain"/>
    <property type="match status" value="1"/>
</dbReference>
<evidence type="ECO:0000313" key="3">
    <source>
        <dbReference type="Proteomes" id="UP000736335"/>
    </source>
</evidence>
<feature type="domain" description="F-box" evidence="1">
    <location>
        <begin position="59"/>
        <end position="106"/>
    </location>
</feature>
<gene>
    <name evidence="2" type="ORF">BJ322DRAFT_519926</name>
</gene>
<proteinExistence type="predicted"/>
<dbReference type="Proteomes" id="UP000736335">
    <property type="component" value="Unassembled WGS sequence"/>
</dbReference>
<accession>A0A9P6L0U1</accession>
<sequence length="571" mass="64371">MSDIRPGDGLTIEQLLRALRERFTLIQNKPIDLTLDEARVYEQGANDILVRARSLVNSLQITLRTPPEVLGMISSYLSLDDLFNASQVCHYWRSVLISIPYLWTRISCEDAPSAIICLERSKSLPIHLQLEPVLSNAVLKDVLLYRNPVASLTLNHMLDDIPHLYQLFVFSSPTVKRLKIYADNLLRSADERQALHEIWQDFPSLRELFVGHFFVPIDRLTAPNLVHLALEYTGHHQDITVQAILDALRGCPLLETLLLHYSDNTESSGPAHDHTSVFLPHLRSIEMGPFEVRSGLISHLDFPLDVAVGFRTLSMEDLCGDLPLAVLASMQHVLSRIEIHCVTLAAPPLYVYPLLLIRFEGPRGSLEITTWAALDRTQRHDVLFGPEGVLFCHSPRIDNVTEIHIVGCSFHGDRGLDHISTAMPNLVSISLFNCNPAPLQLAPKNPSSPPFPRLERVMVLGVESGLEEMTRVLRDLGVPLKTLVVGQGPRGSRYGNEDLKLDYTLLAELVEDLRIRCPTKILDWGTRNEIRDRWTTIRLNGPLLCEDLALAMKFCQFDTTWEDGTIMRDVP</sequence>
<protein>
    <recommendedName>
        <fullName evidence="1">F-box domain-containing protein</fullName>
    </recommendedName>
</protein>
<dbReference type="Pfam" id="PF12937">
    <property type="entry name" value="F-box-like"/>
    <property type="match status" value="1"/>
</dbReference>
<dbReference type="Gene3D" id="3.80.10.10">
    <property type="entry name" value="Ribonuclease Inhibitor"/>
    <property type="match status" value="1"/>
</dbReference>
<organism evidence="2 3">
    <name type="scientific">Thelephora terrestris</name>
    <dbReference type="NCBI Taxonomy" id="56493"/>
    <lineage>
        <taxon>Eukaryota</taxon>
        <taxon>Fungi</taxon>
        <taxon>Dikarya</taxon>
        <taxon>Basidiomycota</taxon>
        <taxon>Agaricomycotina</taxon>
        <taxon>Agaricomycetes</taxon>
        <taxon>Thelephorales</taxon>
        <taxon>Thelephoraceae</taxon>
        <taxon>Thelephora</taxon>
    </lineage>
</organism>
<dbReference type="OrthoDB" id="3365698at2759"/>
<dbReference type="Gene3D" id="1.20.1280.50">
    <property type="match status" value="1"/>
</dbReference>
<dbReference type="InterPro" id="IPR001810">
    <property type="entry name" value="F-box_dom"/>
</dbReference>
<dbReference type="AlphaFoldDB" id="A0A9P6L0U1"/>
<keyword evidence="3" id="KW-1185">Reference proteome</keyword>
<evidence type="ECO:0000313" key="2">
    <source>
        <dbReference type="EMBL" id="KAF9777787.1"/>
    </source>
</evidence>
<dbReference type="EMBL" id="WIUZ02000027">
    <property type="protein sequence ID" value="KAF9777787.1"/>
    <property type="molecule type" value="Genomic_DNA"/>
</dbReference>
<dbReference type="InterPro" id="IPR032675">
    <property type="entry name" value="LRR_dom_sf"/>
</dbReference>